<evidence type="ECO:0000313" key="2">
    <source>
        <dbReference type="EMBL" id="JAH09580.1"/>
    </source>
</evidence>
<evidence type="ECO:0000256" key="1">
    <source>
        <dbReference type="SAM" id="MobiDB-lite"/>
    </source>
</evidence>
<feature type="region of interest" description="Disordered" evidence="1">
    <location>
        <begin position="1"/>
        <end position="23"/>
    </location>
</feature>
<reference evidence="2" key="1">
    <citation type="submission" date="2014-11" db="EMBL/GenBank/DDBJ databases">
        <authorList>
            <person name="Amaro Gonzalez C."/>
        </authorList>
    </citation>
    <scope>NUCLEOTIDE SEQUENCE</scope>
</reference>
<dbReference type="AlphaFoldDB" id="A0A0E9PZR9"/>
<feature type="compositionally biased region" description="Basic and acidic residues" evidence="1">
    <location>
        <begin position="1"/>
        <end position="13"/>
    </location>
</feature>
<proteinExistence type="predicted"/>
<name>A0A0E9PZR9_ANGAN</name>
<sequence length="23" mass="2759">MKADDERDTDGRTQWRQGIIHMV</sequence>
<accession>A0A0E9PZR9</accession>
<reference evidence="2" key="2">
    <citation type="journal article" date="2015" name="Fish Shellfish Immunol.">
        <title>Early steps in the European eel (Anguilla anguilla)-Vibrio vulnificus interaction in the gills: Role of the RtxA13 toxin.</title>
        <authorList>
            <person name="Callol A."/>
            <person name="Pajuelo D."/>
            <person name="Ebbesson L."/>
            <person name="Teles M."/>
            <person name="MacKenzie S."/>
            <person name="Amaro C."/>
        </authorList>
    </citation>
    <scope>NUCLEOTIDE SEQUENCE</scope>
</reference>
<protein>
    <submittedName>
        <fullName evidence="2">Uncharacterized protein</fullName>
    </submittedName>
</protein>
<dbReference type="EMBL" id="GBXM01098997">
    <property type="protein sequence ID" value="JAH09580.1"/>
    <property type="molecule type" value="Transcribed_RNA"/>
</dbReference>
<organism evidence="2">
    <name type="scientific">Anguilla anguilla</name>
    <name type="common">European freshwater eel</name>
    <name type="synonym">Muraena anguilla</name>
    <dbReference type="NCBI Taxonomy" id="7936"/>
    <lineage>
        <taxon>Eukaryota</taxon>
        <taxon>Metazoa</taxon>
        <taxon>Chordata</taxon>
        <taxon>Craniata</taxon>
        <taxon>Vertebrata</taxon>
        <taxon>Euteleostomi</taxon>
        <taxon>Actinopterygii</taxon>
        <taxon>Neopterygii</taxon>
        <taxon>Teleostei</taxon>
        <taxon>Anguilliformes</taxon>
        <taxon>Anguillidae</taxon>
        <taxon>Anguilla</taxon>
    </lineage>
</organism>